<accession>A0A1Y2IYR9</accession>
<keyword evidence="2" id="KW-0812">Transmembrane</keyword>
<feature type="compositionally biased region" description="Low complexity" evidence="1">
    <location>
        <begin position="44"/>
        <end position="66"/>
    </location>
</feature>
<feature type="region of interest" description="Disordered" evidence="1">
    <location>
        <begin position="357"/>
        <end position="424"/>
    </location>
</feature>
<feature type="compositionally biased region" description="Basic and acidic residues" evidence="1">
    <location>
        <begin position="398"/>
        <end position="412"/>
    </location>
</feature>
<protein>
    <submittedName>
        <fullName evidence="3">Uncharacterized protein</fullName>
    </submittedName>
</protein>
<dbReference type="AlphaFoldDB" id="A0A1Y2IYR9"/>
<dbReference type="OrthoDB" id="3006363at2759"/>
<feature type="region of interest" description="Disordered" evidence="1">
    <location>
        <begin position="1"/>
        <end position="120"/>
    </location>
</feature>
<name>A0A1Y2IYR9_TRAC3</name>
<gene>
    <name evidence="3" type="ORF">PYCCODRAFT_1465555</name>
</gene>
<reference evidence="3 4" key="1">
    <citation type="journal article" date="2015" name="Biotechnol. Biofuels">
        <title>Enhanced degradation of softwood versus hardwood by the white-rot fungus Pycnoporus coccineus.</title>
        <authorList>
            <person name="Couturier M."/>
            <person name="Navarro D."/>
            <person name="Chevret D."/>
            <person name="Henrissat B."/>
            <person name="Piumi F."/>
            <person name="Ruiz-Duenas F.J."/>
            <person name="Martinez A.T."/>
            <person name="Grigoriev I.V."/>
            <person name="Riley R."/>
            <person name="Lipzen A."/>
            <person name="Berrin J.G."/>
            <person name="Master E.R."/>
            <person name="Rosso M.N."/>
        </authorList>
    </citation>
    <scope>NUCLEOTIDE SEQUENCE [LARGE SCALE GENOMIC DNA]</scope>
    <source>
        <strain evidence="3 4">BRFM310</strain>
    </source>
</reference>
<feature type="compositionally biased region" description="Polar residues" evidence="1">
    <location>
        <begin position="357"/>
        <end position="368"/>
    </location>
</feature>
<evidence type="ECO:0000256" key="2">
    <source>
        <dbReference type="SAM" id="Phobius"/>
    </source>
</evidence>
<proteinExistence type="predicted"/>
<feature type="compositionally biased region" description="Basic and acidic residues" evidence="1">
    <location>
        <begin position="30"/>
        <end position="39"/>
    </location>
</feature>
<dbReference type="EMBL" id="KZ084094">
    <property type="protein sequence ID" value="OSD05122.1"/>
    <property type="molecule type" value="Genomic_DNA"/>
</dbReference>
<feature type="compositionally biased region" description="Pro residues" evidence="1">
    <location>
        <begin position="415"/>
        <end position="424"/>
    </location>
</feature>
<evidence type="ECO:0000313" key="4">
    <source>
        <dbReference type="Proteomes" id="UP000193067"/>
    </source>
</evidence>
<evidence type="ECO:0000256" key="1">
    <source>
        <dbReference type="SAM" id="MobiDB-lite"/>
    </source>
</evidence>
<keyword evidence="2" id="KW-1133">Transmembrane helix</keyword>
<sequence length="424" mass="45096">MPRIRLLSSGRRREHRDLAFNATVIPFHRHGQDGDKDQDLDANDASPGHGSDSSGHSDSSSNQSKGGDSDANDDGGKNDDGNGSGSSGGDDDKGGDSGTSSSNNNVNGQIPGHGDPFPGFCGAAPNPIPLDPSQCVLVNENDGRLKYGPGWTLATSDPFGEHRTSHSTSMNGSSVVVDFNGTSIIVFGTVPQSNATFAPPSASYSVDGHKAIELSLPIASMCIPNQQLFRSPELPPGAHNLTINVFTPNGTSYTLDYLYFCTTQPTRSSNSTGAETKAVVKDKFSRLDGIILGSVLGGVVFLLCLAALVWYLVQQRKRMRRLRQLHIAASPVSSWLHWNSRSGGSAAGTEVAFTSTESILRGNPSSSTKRSEIISMPIPTTPLPDEPGSPPGLARYPSRREPYAATPRRERTSLAPPPWAYSRH</sequence>
<dbReference type="Proteomes" id="UP000193067">
    <property type="component" value="Unassembled WGS sequence"/>
</dbReference>
<keyword evidence="4" id="KW-1185">Reference proteome</keyword>
<feature type="compositionally biased region" description="Pro residues" evidence="1">
    <location>
        <begin position="379"/>
        <end position="390"/>
    </location>
</feature>
<evidence type="ECO:0000313" key="3">
    <source>
        <dbReference type="EMBL" id="OSD05122.1"/>
    </source>
</evidence>
<feature type="compositionally biased region" description="Low complexity" evidence="1">
    <location>
        <begin position="98"/>
        <end position="108"/>
    </location>
</feature>
<organism evidence="3 4">
    <name type="scientific">Trametes coccinea (strain BRFM310)</name>
    <name type="common">Pycnoporus coccineus</name>
    <dbReference type="NCBI Taxonomy" id="1353009"/>
    <lineage>
        <taxon>Eukaryota</taxon>
        <taxon>Fungi</taxon>
        <taxon>Dikarya</taxon>
        <taxon>Basidiomycota</taxon>
        <taxon>Agaricomycotina</taxon>
        <taxon>Agaricomycetes</taxon>
        <taxon>Polyporales</taxon>
        <taxon>Polyporaceae</taxon>
        <taxon>Trametes</taxon>
    </lineage>
</organism>
<feature type="transmembrane region" description="Helical" evidence="2">
    <location>
        <begin position="290"/>
        <end position="313"/>
    </location>
</feature>
<keyword evidence="2" id="KW-0472">Membrane</keyword>
<dbReference type="Gene3D" id="2.60.120.260">
    <property type="entry name" value="Galactose-binding domain-like"/>
    <property type="match status" value="1"/>
</dbReference>